<dbReference type="GO" id="GO:0005829">
    <property type="term" value="C:cytosol"/>
    <property type="evidence" value="ECO:0007669"/>
    <property type="project" value="TreeGrafter"/>
</dbReference>
<dbReference type="Proteomes" id="UP000238479">
    <property type="component" value="Chromosome 7"/>
</dbReference>
<name>A0A2P6P4W3_ROSCH</name>
<keyword evidence="8" id="KW-1185">Reference proteome</keyword>
<dbReference type="GO" id="GO:0016020">
    <property type="term" value="C:membrane"/>
    <property type="evidence" value="ECO:0007669"/>
    <property type="project" value="UniProtKB-SubCell"/>
</dbReference>
<accession>A0A2P6P4W3</accession>
<sequence>MLGLIHTFLNLSAPPFTFFSLLLLLPPLYLFKFFTSLLSTIFSESVAGKVVLITGASSGIGEHLAYEYARRGARLALVGRRENALREVVDRAAQCGSPEVIMIGADVSKAEDCKRLVDETINHVGSGPSGE</sequence>
<dbReference type="InterPro" id="IPR002347">
    <property type="entry name" value="SDR_fam"/>
</dbReference>
<keyword evidence="6" id="KW-0812">Transmembrane</keyword>
<keyword evidence="6" id="KW-0472">Membrane</keyword>
<evidence type="ECO:0000256" key="6">
    <source>
        <dbReference type="SAM" id="Phobius"/>
    </source>
</evidence>
<keyword evidence="5 7" id="KW-0560">Oxidoreductase</keyword>
<dbReference type="EMBL" id="PDCK01000045">
    <property type="protein sequence ID" value="PRQ16942.1"/>
    <property type="molecule type" value="Genomic_DNA"/>
</dbReference>
<gene>
    <name evidence="7" type="ORF">RchiOBHm_Chr7g0189691</name>
</gene>
<keyword evidence="6" id="KW-1133">Transmembrane helix</keyword>
<comment type="caution">
    <text evidence="7">The sequence shown here is derived from an EMBL/GenBank/DDBJ whole genome shotgun (WGS) entry which is preliminary data.</text>
</comment>
<dbReference type="GO" id="GO:0008202">
    <property type="term" value="P:steroid metabolic process"/>
    <property type="evidence" value="ECO:0007669"/>
    <property type="project" value="TreeGrafter"/>
</dbReference>
<keyword evidence="4" id="KW-0735">Signal-anchor</keyword>
<reference evidence="7 8" key="1">
    <citation type="journal article" date="2018" name="Nat. Genet.">
        <title>The Rosa genome provides new insights in the design of modern roses.</title>
        <authorList>
            <person name="Bendahmane M."/>
        </authorList>
    </citation>
    <scope>NUCLEOTIDE SEQUENCE [LARGE SCALE GENOMIC DNA]</scope>
    <source>
        <strain evidence="8">cv. Old Blush</strain>
    </source>
</reference>
<evidence type="ECO:0000256" key="1">
    <source>
        <dbReference type="ARBA" id="ARBA00004606"/>
    </source>
</evidence>
<evidence type="ECO:0000313" key="8">
    <source>
        <dbReference type="Proteomes" id="UP000238479"/>
    </source>
</evidence>
<dbReference type="EC" id="1.1.1.-" evidence="7"/>
<evidence type="ECO:0000256" key="3">
    <source>
        <dbReference type="ARBA" id="ARBA00022857"/>
    </source>
</evidence>
<comment type="subcellular location">
    <subcellularLocation>
        <location evidence="1">Membrane</location>
        <topology evidence="1">Single-pass type II membrane protein</topology>
    </subcellularLocation>
</comment>
<dbReference type="SUPFAM" id="SSF51735">
    <property type="entry name" value="NAD(P)-binding Rossmann-fold domains"/>
    <property type="match status" value="1"/>
</dbReference>
<dbReference type="AlphaFoldDB" id="A0A2P6P4W3"/>
<dbReference type="Gene3D" id="3.40.50.720">
    <property type="entry name" value="NAD(P)-binding Rossmann-like Domain"/>
    <property type="match status" value="1"/>
</dbReference>
<dbReference type="Gramene" id="PRQ16942">
    <property type="protein sequence ID" value="PRQ16942"/>
    <property type="gene ID" value="RchiOBHm_Chr7g0189691"/>
</dbReference>
<comment type="similarity">
    <text evidence="2">Belongs to the short-chain dehydrogenases/reductases (SDR) family.</text>
</comment>
<keyword evidence="3" id="KW-0521">NADP</keyword>
<evidence type="ECO:0000256" key="2">
    <source>
        <dbReference type="ARBA" id="ARBA00006484"/>
    </source>
</evidence>
<dbReference type="OMA" id="CKSISIM"/>
<evidence type="ECO:0000256" key="5">
    <source>
        <dbReference type="ARBA" id="ARBA00023002"/>
    </source>
</evidence>
<evidence type="ECO:0000256" key="4">
    <source>
        <dbReference type="ARBA" id="ARBA00022968"/>
    </source>
</evidence>
<dbReference type="PANTHER" id="PTHR43391:SF89">
    <property type="entry name" value="11-BETA-HYDROXYSTEROID DEHYDROGENASE 1A-RELATED"/>
    <property type="match status" value="1"/>
</dbReference>
<proteinExistence type="inferred from homology"/>
<feature type="transmembrane region" description="Helical" evidence="6">
    <location>
        <begin position="12"/>
        <end position="31"/>
    </location>
</feature>
<dbReference type="STRING" id="74649.A0A2P6P4W3"/>
<dbReference type="PANTHER" id="PTHR43391">
    <property type="entry name" value="RETINOL DEHYDROGENASE-RELATED"/>
    <property type="match status" value="1"/>
</dbReference>
<organism evidence="7 8">
    <name type="scientific">Rosa chinensis</name>
    <name type="common">China rose</name>
    <dbReference type="NCBI Taxonomy" id="74649"/>
    <lineage>
        <taxon>Eukaryota</taxon>
        <taxon>Viridiplantae</taxon>
        <taxon>Streptophyta</taxon>
        <taxon>Embryophyta</taxon>
        <taxon>Tracheophyta</taxon>
        <taxon>Spermatophyta</taxon>
        <taxon>Magnoliopsida</taxon>
        <taxon>eudicotyledons</taxon>
        <taxon>Gunneridae</taxon>
        <taxon>Pentapetalae</taxon>
        <taxon>rosids</taxon>
        <taxon>fabids</taxon>
        <taxon>Rosales</taxon>
        <taxon>Rosaceae</taxon>
        <taxon>Rosoideae</taxon>
        <taxon>Rosoideae incertae sedis</taxon>
        <taxon>Rosa</taxon>
    </lineage>
</organism>
<protein>
    <submittedName>
        <fullName evidence="7">Putative oxidoreductase</fullName>
        <ecNumber evidence="7">1.1.1.-</ecNumber>
    </submittedName>
</protein>
<dbReference type="GO" id="GO:0072582">
    <property type="term" value="F:17-beta-hydroxysteroid dehydrogenase (NADP+) activity"/>
    <property type="evidence" value="ECO:0007669"/>
    <property type="project" value="TreeGrafter"/>
</dbReference>
<dbReference type="Pfam" id="PF00106">
    <property type="entry name" value="adh_short"/>
    <property type="match status" value="1"/>
</dbReference>
<evidence type="ECO:0000313" key="7">
    <source>
        <dbReference type="EMBL" id="PRQ16942.1"/>
    </source>
</evidence>
<dbReference type="InterPro" id="IPR036291">
    <property type="entry name" value="NAD(P)-bd_dom_sf"/>
</dbReference>